<keyword evidence="2" id="KW-0479">Metal-binding</keyword>
<comment type="caution">
    <text evidence="6">The sequence shown here is derived from an EMBL/GenBank/DDBJ whole genome shotgun (WGS) entry which is preliminary data.</text>
</comment>
<accession>A0ABV5L7T2</accession>
<organism evidence="6 7">
    <name type="scientific">Streptomyces heliomycini</name>
    <dbReference type="NCBI Taxonomy" id="284032"/>
    <lineage>
        <taxon>Bacteria</taxon>
        <taxon>Bacillati</taxon>
        <taxon>Actinomycetota</taxon>
        <taxon>Actinomycetes</taxon>
        <taxon>Kitasatosporales</taxon>
        <taxon>Streptomycetaceae</taxon>
        <taxon>Streptomyces</taxon>
    </lineage>
</organism>
<evidence type="ECO:0000313" key="7">
    <source>
        <dbReference type="Proteomes" id="UP001589753"/>
    </source>
</evidence>
<dbReference type="InterPro" id="IPR003785">
    <property type="entry name" value="Creatininase/forma_Hydrolase"/>
</dbReference>
<keyword evidence="4" id="KW-0862">Zinc</keyword>
<evidence type="ECO:0000256" key="1">
    <source>
        <dbReference type="ARBA" id="ARBA00001947"/>
    </source>
</evidence>
<evidence type="ECO:0000256" key="5">
    <source>
        <dbReference type="ARBA" id="ARBA00024029"/>
    </source>
</evidence>
<dbReference type="PANTHER" id="PTHR35005:SF1">
    <property type="entry name" value="2-AMINO-5-FORMYLAMINO-6-RIBOSYLAMINOPYRIMIDIN-4(3H)-ONE 5'-MONOPHOSPHATE DEFORMYLASE"/>
    <property type="match status" value="1"/>
</dbReference>
<comment type="similarity">
    <text evidence="5">Belongs to the creatininase superfamily.</text>
</comment>
<dbReference type="EMBL" id="JBHMDI010000020">
    <property type="protein sequence ID" value="MFB9347959.1"/>
    <property type="molecule type" value="Genomic_DNA"/>
</dbReference>
<sequence length="88" mass="9513">MLLPVGSNELHGEHLPTGVDDFLAVEVCREAPVVPMAVTPSVRCGSAEHHMPFGGTVTLSLPTLHSLPRDVRRSILCSADLIVARIRY</sequence>
<gene>
    <name evidence="6" type="ORF">ACFFUA_10880</name>
</gene>
<dbReference type="Proteomes" id="UP001589753">
    <property type="component" value="Unassembled WGS sequence"/>
</dbReference>
<evidence type="ECO:0000256" key="3">
    <source>
        <dbReference type="ARBA" id="ARBA00022801"/>
    </source>
</evidence>
<evidence type="ECO:0000256" key="2">
    <source>
        <dbReference type="ARBA" id="ARBA00022723"/>
    </source>
</evidence>
<keyword evidence="7" id="KW-1185">Reference proteome</keyword>
<dbReference type="PANTHER" id="PTHR35005">
    <property type="entry name" value="3-DEHYDRO-SCYLLO-INOSOSE HYDROLASE"/>
    <property type="match status" value="1"/>
</dbReference>
<dbReference type="Pfam" id="PF02633">
    <property type="entry name" value="Creatininase"/>
    <property type="match status" value="1"/>
</dbReference>
<dbReference type="SUPFAM" id="SSF102215">
    <property type="entry name" value="Creatininase"/>
    <property type="match status" value="1"/>
</dbReference>
<dbReference type="RefSeq" id="WP_380955342.1">
    <property type="nucleotide sequence ID" value="NZ_JBHMDI010000020.1"/>
</dbReference>
<dbReference type="InterPro" id="IPR024087">
    <property type="entry name" value="Creatininase-like_sf"/>
</dbReference>
<name>A0ABV5L7T2_9ACTN</name>
<reference evidence="6 7" key="1">
    <citation type="submission" date="2024-09" db="EMBL/GenBank/DDBJ databases">
        <authorList>
            <person name="Sun Q."/>
            <person name="Mori K."/>
        </authorList>
    </citation>
    <scope>NUCLEOTIDE SEQUENCE [LARGE SCALE GENOMIC DNA]</scope>
    <source>
        <strain evidence="6 7">JCM 9767</strain>
    </source>
</reference>
<evidence type="ECO:0000313" key="6">
    <source>
        <dbReference type="EMBL" id="MFB9347959.1"/>
    </source>
</evidence>
<keyword evidence="3" id="KW-0378">Hydrolase</keyword>
<proteinExistence type="inferred from homology"/>
<evidence type="ECO:0000256" key="4">
    <source>
        <dbReference type="ARBA" id="ARBA00022833"/>
    </source>
</evidence>
<protein>
    <submittedName>
        <fullName evidence="6">Creatininase family protein</fullName>
    </submittedName>
</protein>
<comment type="cofactor">
    <cofactor evidence="1">
        <name>Zn(2+)</name>
        <dbReference type="ChEBI" id="CHEBI:29105"/>
    </cofactor>
</comment>
<dbReference type="Gene3D" id="3.40.50.10310">
    <property type="entry name" value="Creatininase"/>
    <property type="match status" value="1"/>
</dbReference>